<dbReference type="Proteomes" id="UP000313359">
    <property type="component" value="Unassembled WGS sequence"/>
</dbReference>
<accession>A0A5C2S068</accession>
<gene>
    <name evidence="2" type="ORF">L227DRAFT_248641</name>
</gene>
<keyword evidence="3" id="KW-1185">Reference proteome</keyword>
<name>A0A5C2S068_9APHY</name>
<protein>
    <submittedName>
        <fullName evidence="2">Uncharacterized protein</fullName>
    </submittedName>
</protein>
<reference evidence="2" key="1">
    <citation type="journal article" date="2018" name="Genome Biol. Evol.">
        <title>Genomics and development of Lentinus tigrinus, a white-rot wood-decaying mushroom with dimorphic fruiting bodies.</title>
        <authorList>
            <person name="Wu B."/>
            <person name="Xu Z."/>
            <person name="Knudson A."/>
            <person name="Carlson A."/>
            <person name="Chen N."/>
            <person name="Kovaka S."/>
            <person name="LaButti K."/>
            <person name="Lipzen A."/>
            <person name="Pennachio C."/>
            <person name="Riley R."/>
            <person name="Schakwitz W."/>
            <person name="Umezawa K."/>
            <person name="Ohm R.A."/>
            <person name="Grigoriev I.V."/>
            <person name="Nagy L.G."/>
            <person name="Gibbons J."/>
            <person name="Hibbett D."/>
        </authorList>
    </citation>
    <scope>NUCLEOTIDE SEQUENCE [LARGE SCALE GENOMIC DNA]</scope>
    <source>
        <strain evidence="2">ALCF2SS1-6</strain>
    </source>
</reference>
<organism evidence="2 3">
    <name type="scientific">Lentinus tigrinus ALCF2SS1-6</name>
    <dbReference type="NCBI Taxonomy" id="1328759"/>
    <lineage>
        <taxon>Eukaryota</taxon>
        <taxon>Fungi</taxon>
        <taxon>Dikarya</taxon>
        <taxon>Basidiomycota</taxon>
        <taxon>Agaricomycotina</taxon>
        <taxon>Agaricomycetes</taxon>
        <taxon>Polyporales</taxon>
        <taxon>Polyporaceae</taxon>
        <taxon>Lentinus</taxon>
    </lineage>
</organism>
<sequence length="250" mass="26934">MSALGPWPLGASRSRRRRPPPSVPSMTSDSRRSRERLKCRTCCFLLSAPEALPRPCAGAHAVGSCDPTEVRTKLPSPDVVPLALVDSDLVVAAARIACSPASRSWACGGLSLGLKLVHTARSTQHRGYLPSTLTVRSSGTGETAVARMTVTSLRDSLMRQQVIGCLSGARACQSLHTSQRQMTASPIERSMSSYRTHHQPPPLNPHAQAVRHDARTPSHRYPTIRMPSRGRAVAPLRVCVRTGLGALGRE</sequence>
<evidence type="ECO:0000313" key="3">
    <source>
        <dbReference type="Proteomes" id="UP000313359"/>
    </source>
</evidence>
<feature type="region of interest" description="Disordered" evidence="1">
    <location>
        <begin position="193"/>
        <end position="225"/>
    </location>
</feature>
<dbReference type="EMBL" id="ML122286">
    <property type="protein sequence ID" value="RPD56658.1"/>
    <property type="molecule type" value="Genomic_DNA"/>
</dbReference>
<dbReference type="AlphaFoldDB" id="A0A5C2S068"/>
<proteinExistence type="predicted"/>
<feature type="region of interest" description="Disordered" evidence="1">
    <location>
        <begin position="1"/>
        <end position="32"/>
    </location>
</feature>
<evidence type="ECO:0000313" key="2">
    <source>
        <dbReference type="EMBL" id="RPD56658.1"/>
    </source>
</evidence>
<evidence type="ECO:0000256" key="1">
    <source>
        <dbReference type="SAM" id="MobiDB-lite"/>
    </source>
</evidence>